<dbReference type="PANTHER" id="PTHR30069:SF29">
    <property type="entry name" value="HEMOGLOBIN AND HEMOGLOBIN-HAPTOGLOBIN-BINDING PROTEIN 1-RELATED"/>
    <property type="match status" value="1"/>
</dbReference>
<evidence type="ECO:0000256" key="1">
    <source>
        <dbReference type="ARBA" id="ARBA00004571"/>
    </source>
</evidence>
<dbReference type="InterPro" id="IPR039426">
    <property type="entry name" value="TonB-dep_rcpt-like"/>
</dbReference>
<evidence type="ECO:0000256" key="6">
    <source>
        <dbReference type="ARBA" id="ARBA00023136"/>
    </source>
</evidence>
<evidence type="ECO:0000256" key="5">
    <source>
        <dbReference type="ARBA" id="ARBA00022729"/>
    </source>
</evidence>
<keyword evidence="3 8" id="KW-1134">Transmembrane beta strand</keyword>
<dbReference type="Gene3D" id="2.170.130.10">
    <property type="entry name" value="TonB-dependent receptor, plug domain"/>
    <property type="match status" value="1"/>
</dbReference>
<feature type="chain" id="PRO_5011722614" evidence="9">
    <location>
        <begin position="23"/>
        <end position="1125"/>
    </location>
</feature>
<dbReference type="InterPro" id="IPR023997">
    <property type="entry name" value="TonB-dep_OMP_SusC/RagA_CS"/>
</dbReference>
<dbReference type="PANTHER" id="PTHR30069">
    <property type="entry name" value="TONB-DEPENDENT OUTER MEMBRANE RECEPTOR"/>
    <property type="match status" value="1"/>
</dbReference>
<dbReference type="RefSeq" id="WP_090655002.1">
    <property type="nucleotide sequence ID" value="NZ_FOXQ01000001.1"/>
</dbReference>
<keyword evidence="6 8" id="KW-0472">Membrane</keyword>
<dbReference type="EMBL" id="FOXQ01000001">
    <property type="protein sequence ID" value="SFP74061.1"/>
    <property type="molecule type" value="Genomic_DNA"/>
</dbReference>
<dbReference type="AlphaFoldDB" id="A0A1I5STV8"/>
<feature type="signal peptide" evidence="9">
    <location>
        <begin position="1"/>
        <end position="22"/>
    </location>
</feature>
<comment type="similarity">
    <text evidence="8">Belongs to the TonB-dependent receptor family.</text>
</comment>
<feature type="domain" description="TonB-dependent receptor plug" evidence="10">
    <location>
        <begin position="118"/>
        <end position="242"/>
    </location>
</feature>
<dbReference type="SUPFAM" id="SSF56935">
    <property type="entry name" value="Porins"/>
    <property type="match status" value="1"/>
</dbReference>
<keyword evidence="7 8" id="KW-0998">Cell outer membrane</keyword>
<accession>A0A1I5STV8</accession>
<keyword evidence="2 8" id="KW-0813">Transport</keyword>
<evidence type="ECO:0000313" key="11">
    <source>
        <dbReference type="EMBL" id="SFP74061.1"/>
    </source>
</evidence>
<evidence type="ECO:0000256" key="2">
    <source>
        <dbReference type="ARBA" id="ARBA00022448"/>
    </source>
</evidence>
<dbReference type="GO" id="GO:0015344">
    <property type="term" value="F:siderophore uptake transmembrane transporter activity"/>
    <property type="evidence" value="ECO:0007669"/>
    <property type="project" value="TreeGrafter"/>
</dbReference>
<reference evidence="11 12" key="1">
    <citation type="submission" date="2016-10" db="EMBL/GenBank/DDBJ databases">
        <authorList>
            <person name="de Groot N.N."/>
        </authorList>
    </citation>
    <scope>NUCLEOTIDE SEQUENCE [LARGE SCALE GENOMIC DNA]</scope>
    <source>
        <strain evidence="11 12">DSM 28286</strain>
    </source>
</reference>
<dbReference type="InterPro" id="IPR008969">
    <property type="entry name" value="CarboxyPept-like_regulatory"/>
</dbReference>
<dbReference type="Gene3D" id="2.40.170.20">
    <property type="entry name" value="TonB-dependent receptor, beta-barrel domain"/>
    <property type="match status" value="1"/>
</dbReference>
<proteinExistence type="inferred from homology"/>
<dbReference type="InterPro" id="IPR012910">
    <property type="entry name" value="Plug_dom"/>
</dbReference>
<name>A0A1I5STV8_9BACT</name>
<dbReference type="InterPro" id="IPR036942">
    <property type="entry name" value="Beta-barrel_TonB_sf"/>
</dbReference>
<dbReference type="NCBIfam" id="TIGR04057">
    <property type="entry name" value="SusC_RagA_signa"/>
    <property type="match status" value="1"/>
</dbReference>
<evidence type="ECO:0000313" key="12">
    <source>
        <dbReference type="Proteomes" id="UP000199031"/>
    </source>
</evidence>
<keyword evidence="12" id="KW-1185">Reference proteome</keyword>
<dbReference type="InterPro" id="IPR023996">
    <property type="entry name" value="TonB-dep_OMP_SusC/RagA"/>
</dbReference>
<comment type="subcellular location">
    <subcellularLocation>
        <location evidence="1 8">Cell outer membrane</location>
        <topology evidence="1 8">Multi-pass membrane protein</topology>
    </subcellularLocation>
</comment>
<keyword evidence="5 9" id="KW-0732">Signal</keyword>
<evidence type="ECO:0000259" key="10">
    <source>
        <dbReference type="Pfam" id="PF07715"/>
    </source>
</evidence>
<dbReference type="GO" id="GO:0009279">
    <property type="term" value="C:cell outer membrane"/>
    <property type="evidence" value="ECO:0007669"/>
    <property type="project" value="UniProtKB-SubCell"/>
</dbReference>
<protein>
    <submittedName>
        <fullName evidence="11">Iron complex outermembrane recepter protein</fullName>
    </submittedName>
</protein>
<dbReference type="GO" id="GO:0044718">
    <property type="term" value="P:siderophore transmembrane transport"/>
    <property type="evidence" value="ECO:0007669"/>
    <property type="project" value="TreeGrafter"/>
</dbReference>
<dbReference type="Proteomes" id="UP000199031">
    <property type="component" value="Unassembled WGS sequence"/>
</dbReference>
<dbReference type="OrthoDB" id="9768177at2"/>
<dbReference type="NCBIfam" id="TIGR04056">
    <property type="entry name" value="OMP_RagA_SusC"/>
    <property type="match status" value="1"/>
</dbReference>
<dbReference type="STRING" id="1465490.SAMN05444277_101939"/>
<evidence type="ECO:0000256" key="9">
    <source>
        <dbReference type="SAM" id="SignalP"/>
    </source>
</evidence>
<evidence type="ECO:0000256" key="3">
    <source>
        <dbReference type="ARBA" id="ARBA00022452"/>
    </source>
</evidence>
<gene>
    <name evidence="11" type="ORF">SAMN05444277_101939</name>
</gene>
<dbReference type="InterPro" id="IPR037066">
    <property type="entry name" value="Plug_dom_sf"/>
</dbReference>
<sequence length="1125" mass="122975">MKKRFHFLFFLVFVLLTAGANAQEKKTITGTVYDSLHKGLPDVSVHVKNSKTGSVTDAQGNFRIAAGAGDVLQFSSIGYEAQEVAVGNSSNVSVTLKSASNSLNEVVVTGFGSRTNTRKLSYATQEIKATELQTAPSPNVLNSLQGKLAGVRIDQGTGGAGSSSRIRIRGNTSLTGNQSPLFVIDGVLIKPGISGPESWSDNNNVDFGNILKNINEDDIESISVLKGSAASALYGSGAQNGVILITTKKGTGRGLGVSVNITGMWDKAYKTPDFQTEYGGGISPTFEKDADGNNILDPDWSPYYNFGPKIDPNVMVKDLDGHMRPWKNYDFLDFFQTGGQQNYNVALTGATENSSIRASFSKNISTGLIPNGSKLDRNTFTVRGTQKLGKIFNVDVSATYAQSKNTNPTREVSNYNPLFRFTYYRANTTDWNYYLKNYMDTVNGGQVLGAADPYGVNTFLWTTFQNNQYSYDDNLRANIDFTTYIRPWLTLLTRANLNNYDVRIEKKFLGSGAGYANGYYYVQNSQTRNYRFQALLTASRNLTDDLTGSLTLGAEKNKDKLGMVLTQNTNGGLSTNNPFFFNLSNSVNPISTTQSYSPSRLTNAIYAYGDFTWRNMLTLNYSVRQDYNSTLTYADGTGKYTFVYPSVGASFIFSELLKNSSALDFLSYGQLRASYGITGKDYDPFALNQIGNYNLQGADEIVGPDGSVTTIPHAGFTNLTLPNKDFKNEKTKEIEIGANLKFFNNRLGIDVSYYNKNTYNQILALTIPAETGGNNAIFNVGQVRNQGLEILLNATPIQRTNFSWNFIANFSTNKNTIISLAPGIAQYNLLTAFGADVRAIAEPGKQYGAVYSGYSFAYYQATDGDGKPIDDPNNGKKVIGNAPNGSNGLTFLRAQDYGPGLVHDKYLGTIMEKFIAGTYQTFTYKDFTLGFQVDAKVGGLMASGTHQYGGSNGSFTYSLPGRDAAHGGIEYTDDQGVVQDDGIIPDGVFGQGVTANVNGQTIDLAGLTWQEAYESGYVKPKPAWQYYEDLTQWSSGIREYSVFDNSWVALREVAIGYNLPKKISSKLKMNNLRVNLIGRNLTYIWKNAKGGINPEGLSSNNAAAFAEYGGLPYVRSLGFSLNANF</sequence>
<dbReference type="Pfam" id="PF13715">
    <property type="entry name" value="CarbopepD_reg_2"/>
    <property type="match status" value="1"/>
</dbReference>
<organism evidence="11 12">
    <name type="scientific">Parafilimonas terrae</name>
    <dbReference type="NCBI Taxonomy" id="1465490"/>
    <lineage>
        <taxon>Bacteria</taxon>
        <taxon>Pseudomonadati</taxon>
        <taxon>Bacteroidota</taxon>
        <taxon>Chitinophagia</taxon>
        <taxon>Chitinophagales</taxon>
        <taxon>Chitinophagaceae</taxon>
        <taxon>Parafilimonas</taxon>
    </lineage>
</organism>
<dbReference type="Pfam" id="PF07715">
    <property type="entry name" value="Plug"/>
    <property type="match status" value="1"/>
</dbReference>
<dbReference type="Gene3D" id="2.60.40.1120">
    <property type="entry name" value="Carboxypeptidase-like, regulatory domain"/>
    <property type="match status" value="1"/>
</dbReference>
<evidence type="ECO:0000256" key="4">
    <source>
        <dbReference type="ARBA" id="ARBA00022692"/>
    </source>
</evidence>
<evidence type="ECO:0000256" key="7">
    <source>
        <dbReference type="ARBA" id="ARBA00023237"/>
    </source>
</evidence>
<keyword evidence="4 8" id="KW-0812">Transmembrane</keyword>
<evidence type="ECO:0000256" key="8">
    <source>
        <dbReference type="PROSITE-ProRule" id="PRU01360"/>
    </source>
</evidence>
<dbReference type="SUPFAM" id="SSF49464">
    <property type="entry name" value="Carboxypeptidase regulatory domain-like"/>
    <property type="match status" value="1"/>
</dbReference>
<dbReference type="PROSITE" id="PS52016">
    <property type="entry name" value="TONB_DEPENDENT_REC_3"/>
    <property type="match status" value="1"/>
</dbReference>